<gene>
    <name evidence="2" type="ORF">B0H15DRAFT_935212</name>
</gene>
<feature type="compositionally biased region" description="Polar residues" evidence="1">
    <location>
        <begin position="216"/>
        <end position="226"/>
    </location>
</feature>
<dbReference type="AlphaFoldDB" id="A0AAD6TLW5"/>
<organism evidence="2 3">
    <name type="scientific">Mycena belliarum</name>
    <dbReference type="NCBI Taxonomy" id="1033014"/>
    <lineage>
        <taxon>Eukaryota</taxon>
        <taxon>Fungi</taxon>
        <taxon>Dikarya</taxon>
        <taxon>Basidiomycota</taxon>
        <taxon>Agaricomycotina</taxon>
        <taxon>Agaricomycetes</taxon>
        <taxon>Agaricomycetidae</taxon>
        <taxon>Agaricales</taxon>
        <taxon>Marasmiineae</taxon>
        <taxon>Mycenaceae</taxon>
        <taxon>Mycena</taxon>
    </lineage>
</organism>
<sequence length="247" mass="27248">MSCNLGVTVEHPRRIKCCFCAGTSYLREMWSLEYQKQRWCARRRRVGSTTAGGPGEAPELREYPGRSCIWIRLGRSKTARLGSVGACTFMMSRFAQHVGGDGHNRMRSLAAKYRKCKGKTRTQIIISAPQFRLSVALGLSTESRNVRINSGATCTRAENKSPVKGWKIDPSGSRLEAHALPSLRHFAGLCLELQSAAILAPHRLSPRHMATLCSSETSNRLRSPTHTLLGPSPPLTAPYGTTLQLQD</sequence>
<keyword evidence="3" id="KW-1185">Reference proteome</keyword>
<feature type="region of interest" description="Disordered" evidence="1">
    <location>
        <begin position="216"/>
        <end position="247"/>
    </location>
</feature>
<comment type="caution">
    <text evidence="2">The sequence shown here is derived from an EMBL/GenBank/DDBJ whole genome shotgun (WGS) entry which is preliminary data.</text>
</comment>
<evidence type="ECO:0000313" key="3">
    <source>
        <dbReference type="Proteomes" id="UP001222325"/>
    </source>
</evidence>
<reference evidence="2" key="1">
    <citation type="submission" date="2023-03" db="EMBL/GenBank/DDBJ databases">
        <title>Massive genome expansion in bonnet fungi (Mycena s.s.) driven by repeated elements and novel gene families across ecological guilds.</title>
        <authorList>
            <consortium name="Lawrence Berkeley National Laboratory"/>
            <person name="Harder C.B."/>
            <person name="Miyauchi S."/>
            <person name="Viragh M."/>
            <person name="Kuo A."/>
            <person name="Thoen E."/>
            <person name="Andreopoulos B."/>
            <person name="Lu D."/>
            <person name="Skrede I."/>
            <person name="Drula E."/>
            <person name="Henrissat B."/>
            <person name="Morin E."/>
            <person name="Kohler A."/>
            <person name="Barry K."/>
            <person name="LaButti K."/>
            <person name="Morin E."/>
            <person name="Salamov A."/>
            <person name="Lipzen A."/>
            <person name="Mereny Z."/>
            <person name="Hegedus B."/>
            <person name="Baldrian P."/>
            <person name="Stursova M."/>
            <person name="Weitz H."/>
            <person name="Taylor A."/>
            <person name="Grigoriev I.V."/>
            <person name="Nagy L.G."/>
            <person name="Martin F."/>
            <person name="Kauserud H."/>
        </authorList>
    </citation>
    <scope>NUCLEOTIDE SEQUENCE</scope>
    <source>
        <strain evidence="2">CBHHK173m</strain>
    </source>
</reference>
<evidence type="ECO:0000313" key="2">
    <source>
        <dbReference type="EMBL" id="KAJ7070395.1"/>
    </source>
</evidence>
<dbReference type="EMBL" id="JARJCN010000130">
    <property type="protein sequence ID" value="KAJ7070395.1"/>
    <property type="molecule type" value="Genomic_DNA"/>
</dbReference>
<name>A0AAD6TLW5_9AGAR</name>
<proteinExistence type="predicted"/>
<evidence type="ECO:0000256" key="1">
    <source>
        <dbReference type="SAM" id="MobiDB-lite"/>
    </source>
</evidence>
<dbReference type="Proteomes" id="UP001222325">
    <property type="component" value="Unassembled WGS sequence"/>
</dbReference>
<accession>A0AAD6TLW5</accession>
<protein>
    <submittedName>
        <fullName evidence="2">Uncharacterized protein</fullName>
    </submittedName>
</protein>